<feature type="region of interest" description="Disordered" evidence="1">
    <location>
        <begin position="24"/>
        <end position="72"/>
    </location>
</feature>
<reference evidence="2 3" key="1">
    <citation type="submission" date="2020-02" db="EMBL/GenBank/DDBJ databases">
        <authorList>
            <person name="Ferguson B K."/>
        </authorList>
    </citation>
    <scope>NUCLEOTIDE SEQUENCE [LARGE SCALE GENOMIC DNA]</scope>
</reference>
<protein>
    <submittedName>
        <fullName evidence="2">Uncharacterized protein</fullName>
    </submittedName>
</protein>
<proteinExistence type="predicted"/>
<name>A0A6H5GNI3_9HEMI</name>
<accession>A0A6H5GNI3</accession>
<gene>
    <name evidence="2" type="ORF">NTEN_LOCUS11064</name>
</gene>
<evidence type="ECO:0000256" key="1">
    <source>
        <dbReference type="SAM" id="MobiDB-lite"/>
    </source>
</evidence>
<evidence type="ECO:0000313" key="2">
    <source>
        <dbReference type="EMBL" id="CAB0005587.1"/>
    </source>
</evidence>
<keyword evidence="3" id="KW-1185">Reference proteome</keyword>
<organism evidence="2 3">
    <name type="scientific">Nesidiocoris tenuis</name>
    <dbReference type="NCBI Taxonomy" id="355587"/>
    <lineage>
        <taxon>Eukaryota</taxon>
        <taxon>Metazoa</taxon>
        <taxon>Ecdysozoa</taxon>
        <taxon>Arthropoda</taxon>
        <taxon>Hexapoda</taxon>
        <taxon>Insecta</taxon>
        <taxon>Pterygota</taxon>
        <taxon>Neoptera</taxon>
        <taxon>Paraneoptera</taxon>
        <taxon>Hemiptera</taxon>
        <taxon>Heteroptera</taxon>
        <taxon>Panheteroptera</taxon>
        <taxon>Cimicomorpha</taxon>
        <taxon>Miridae</taxon>
        <taxon>Dicyphina</taxon>
        <taxon>Nesidiocoris</taxon>
    </lineage>
</organism>
<dbReference type="Proteomes" id="UP000479000">
    <property type="component" value="Unassembled WGS sequence"/>
</dbReference>
<dbReference type="AlphaFoldDB" id="A0A6H5GNI3"/>
<evidence type="ECO:0000313" key="3">
    <source>
        <dbReference type="Proteomes" id="UP000479000"/>
    </source>
</evidence>
<feature type="compositionally biased region" description="Basic and acidic residues" evidence="1">
    <location>
        <begin position="36"/>
        <end position="45"/>
    </location>
</feature>
<sequence>MICHIFPATRYLCLTSVKKHCLPEASTSEPSFHGRGAADEGDTRLDVAAGPKTRLPSKEGSATAHLQRTGGK</sequence>
<dbReference type="EMBL" id="CADCXU010016559">
    <property type="protein sequence ID" value="CAB0005587.1"/>
    <property type="molecule type" value="Genomic_DNA"/>
</dbReference>